<organism evidence="4 5">
    <name type="scientific">Lasiosphaeria hispida</name>
    <dbReference type="NCBI Taxonomy" id="260671"/>
    <lineage>
        <taxon>Eukaryota</taxon>
        <taxon>Fungi</taxon>
        <taxon>Dikarya</taxon>
        <taxon>Ascomycota</taxon>
        <taxon>Pezizomycotina</taxon>
        <taxon>Sordariomycetes</taxon>
        <taxon>Sordariomycetidae</taxon>
        <taxon>Sordariales</taxon>
        <taxon>Lasiosphaeriaceae</taxon>
        <taxon>Lasiosphaeria</taxon>
    </lineage>
</organism>
<dbReference type="GO" id="GO:0016150">
    <property type="term" value="F:translation release factor activity, codon nonspecific"/>
    <property type="evidence" value="ECO:0007669"/>
    <property type="project" value="TreeGrafter"/>
</dbReference>
<dbReference type="PANTHER" id="PTHR11075:SF54">
    <property type="entry name" value="LARGE RIBOSOMAL SUBUNIT PROTEIN ML62"/>
    <property type="match status" value="1"/>
</dbReference>
<dbReference type="EMBL" id="JAUIQD010000006">
    <property type="protein sequence ID" value="KAK3346760.1"/>
    <property type="molecule type" value="Genomic_DNA"/>
</dbReference>
<gene>
    <name evidence="4" type="ORF">B0T25DRAFT_287130</name>
</gene>
<evidence type="ECO:0000259" key="3">
    <source>
        <dbReference type="Pfam" id="PF00472"/>
    </source>
</evidence>
<dbReference type="Proteomes" id="UP001275084">
    <property type="component" value="Unassembled WGS sequence"/>
</dbReference>
<reference evidence="4" key="1">
    <citation type="journal article" date="2023" name="Mol. Phylogenet. Evol.">
        <title>Genome-scale phylogeny and comparative genomics of the fungal order Sordariales.</title>
        <authorList>
            <person name="Hensen N."/>
            <person name="Bonometti L."/>
            <person name="Westerberg I."/>
            <person name="Brannstrom I.O."/>
            <person name="Guillou S."/>
            <person name="Cros-Aarteil S."/>
            <person name="Calhoun S."/>
            <person name="Haridas S."/>
            <person name="Kuo A."/>
            <person name="Mondo S."/>
            <person name="Pangilinan J."/>
            <person name="Riley R."/>
            <person name="LaButti K."/>
            <person name="Andreopoulos B."/>
            <person name="Lipzen A."/>
            <person name="Chen C."/>
            <person name="Yan M."/>
            <person name="Daum C."/>
            <person name="Ng V."/>
            <person name="Clum A."/>
            <person name="Steindorff A."/>
            <person name="Ohm R.A."/>
            <person name="Martin F."/>
            <person name="Silar P."/>
            <person name="Natvig D.O."/>
            <person name="Lalanne C."/>
            <person name="Gautier V."/>
            <person name="Ament-Velasquez S.L."/>
            <person name="Kruys A."/>
            <person name="Hutchinson M.I."/>
            <person name="Powell A.J."/>
            <person name="Barry K."/>
            <person name="Miller A.N."/>
            <person name="Grigoriev I.V."/>
            <person name="Debuchy R."/>
            <person name="Gladieux P."/>
            <person name="Hiltunen Thoren M."/>
            <person name="Johannesson H."/>
        </authorList>
    </citation>
    <scope>NUCLEOTIDE SEQUENCE</scope>
    <source>
        <strain evidence="4">CBS 955.72</strain>
    </source>
</reference>
<evidence type="ECO:0000256" key="1">
    <source>
        <dbReference type="ARBA" id="ARBA00010835"/>
    </source>
</evidence>
<reference evidence="4" key="2">
    <citation type="submission" date="2023-06" db="EMBL/GenBank/DDBJ databases">
        <authorList>
            <consortium name="Lawrence Berkeley National Laboratory"/>
            <person name="Haridas S."/>
            <person name="Hensen N."/>
            <person name="Bonometti L."/>
            <person name="Westerberg I."/>
            <person name="Brannstrom I.O."/>
            <person name="Guillou S."/>
            <person name="Cros-Aarteil S."/>
            <person name="Calhoun S."/>
            <person name="Kuo A."/>
            <person name="Mondo S."/>
            <person name="Pangilinan J."/>
            <person name="Riley R."/>
            <person name="Labutti K."/>
            <person name="Andreopoulos B."/>
            <person name="Lipzen A."/>
            <person name="Chen C."/>
            <person name="Yanf M."/>
            <person name="Daum C."/>
            <person name="Ng V."/>
            <person name="Clum A."/>
            <person name="Steindorff A."/>
            <person name="Ohm R."/>
            <person name="Martin F."/>
            <person name="Silar P."/>
            <person name="Natvig D."/>
            <person name="Lalanne C."/>
            <person name="Gautier V."/>
            <person name="Ament-Velasquez S.L."/>
            <person name="Kruys A."/>
            <person name="Hutchinson M.I."/>
            <person name="Powell A.J."/>
            <person name="Barry K."/>
            <person name="Miller A.N."/>
            <person name="Grigoriev I.V."/>
            <person name="Debuchy R."/>
            <person name="Gladieux P."/>
            <person name="Thoren M.H."/>
            <person name="Johannesson H."/>
        </authorList>
    </citation>
    <scope>NUCLEOTIDE SEQUENCE</scope>
    <source>
        <strain evidence="4">CBS 955.72</strain>
    </source>
</reference>
<sequence>MMTPIMQRRCGLRPSQAAGHNAWPVSQSPLVYLQRSIRHQAFETGYDPEKIAEARKWRQSFQSSSIPPGNTSFSRSSGPGGQHVNKTETKATTTWPISQLLGILPTLLHPGVRSSKYYSKRNDCISIQAQTQRSRAANADENHQKLFEELQILYKSTVPGETSPDKTRKYEVL</sequence>
<accession>A0AAJ0MB03</accession>
<feature type="domain" description="Prokaryotic-type class I peptide chain release factors" evidence="3">
    <location>
        <begin position="71"/>
        <end position="152"/>
    </location>
</feature>
<dbReference type="GO" id="GO:0004045">
    <property type="term" value="F:peptidyl-tRNA hydrolase activity"/>
    <property type="evidence" value="ECO:0007669"/>
    <property type="project" value="TreeGrafter"/>
</dbReference>
<comment type="similarity">
    <text evidence="1">Belongs to the prokaryotic/mitochondrial release factor family.</text>
</comment>
<protein>
    <recommendedName>
        <fullName evidence="3">Prokaryotic-type class I peptide chain release factors domain-containing protein</fullName>
    </recommendedName>
</protein>
<name>A0AAJ0MB03_9PEZI</name>
<dbReference type="AlphaFoldDB" id="A0AAJ0MB03"/>
<dbReference type="InterPro" id="IPR052104">
    <property type="entry name" value="Mito_Release_Factor_mL62"/>
</dbReference>
<dbReference type="GO" id="GO:0005762">
    <property type="term" value="C:mitochondrial large ribosomal subunit"/>
    <property type="evidence" value="ECO:0007669"/>
    <property type="project" value="TreeGrafter"/>
</dbReference>
<evidence type="ECO:0000313" key="4">
    <source>
        <dbReference type="EMBL" id="KAK3346760.1"/>
    </source>
</evidence>
<evidence type="ECO:0000256" key="2">
    <source>
        <dbReference type="SAM" id="MobiDB-lite"/>
    </source>
</evidence>
<dbReference type="Pfam" id="PF00472">
    <property type="entry name" value="RF-1"/>
    <property type="match status" value="1"/>
</dbReference>
<dbReference type="GO" id="GO:0070126">
    <property type="term" value="P:mitochondrial translational termination"/>
    <property type="evidence" value="ECO:0007669"/>
    <property type="project" value="TreeGrafter"/>
</dbReference>
<dbReference type="Gene3D" id="3.30.160.20">
    <property type="match status" value="1"/>
</dbReference>
<dbReference type="PANTHER" id="PTHR11075">
    <property type="entry name" value="PEPTIDE CHAIN RELEASE FACTOR"/>
    <property type="match status" value="1"/>
</dbReference>
<dbReference type="SUPFAM" id="SSF75620">
    <property type="entry name" value="Release factor"/>
    <property type="match status" value="1"/>
</dbReference>
<keyword evidence="5" id="KW-1185">Reference proteome</keyword>
<comment type="caution">
    <text evidence="4">The sequence shown here is derived from an EMBL/GenBank/DDBJ whole genome shotgun (WGS) entry which is preliminary data.</text>
</comment>
<feature type="region of interest" description="Disordered" evidence="2">
    <location>
        <begin position="61"/>
        <end position="86"/>
    </location>
</feature>
<dbReference type="InterPro" id="IPR000352">
    <property type="entry name" value="Pep_chain_release_fac_I"/>
</dbReference>
<feature type="compositionally biased region" description="Polar residues" evidence="2">
    <location>
        <begin position="61"/>
        <end position="77"/>
    </location>
</feature>
<evidence type="ECO:0000313" key="5">
    <source>
        <dbReference type="Proteomes" id="UP001275084"/>
    </source>
</evidence>
<dbReference type="InterPro" id="IPR045853">
    <property type="entry name" value="Pep_chain_release_fac_I_sf"/>
</dbReference>
<proteinExistence type="inferred from homology"/>